<proteinExistence type="inferred from homology"/>
<comment type="caution">
    <text evidence="9">The sequence shown here is derived from an EMBL/GenBank/DDBJ whole genome shotgun (WGS) entry which is preliminary data.</text>
</comment>
<feature type="transmembrane region" description="Helical" evidence="8">
    <location>
        <begin position="23"/>
        <end position="43"/>
    </location>
</feature>
<dbReference type="AlphaFoldDB" id="A0A6L8W9Y7"/>
<keyword evidence="3" id="KW-0813">Transport</keyword>
<evidence type="ECO:0000256" key="2">
    <source>
        <dbReference type="ARBA" id="ARBA00009142"/>
    </source>
</evidence>
<feature type="transmembrane region" description="Helical" evidence="8">
    <location>
        <begin position="186"/>
        <end position="204"/>
    </location>
</feature>
<keyword evidence="10" id="KW-1185">Reference proteome</keyword>
<comment type="subcellular location">
    <subcellularLocation>
        <location evidence="1 8">Cell membrane</location>
        <topology evidence="1 8">Multi-pass membrane protein</topology>
    </subcellularLocation>
</comment>
<keyword evidence="5 8" id="KW-0812">Transmembrane</keyword>
<evidence type="ECO:0000256" key="8">
    <source>
        <dbReference type="RuleBase" id="RU363041"/>
    </source>
</evidence>
<dbReference type="Pfam" id="PF01925">
    <property type="entry name" value="TauE"/>
    <property type="match status" value="1"/>
</dbReference>
<feature type="transmembrane region" description="Helical" evidence="8">
    <location>
        <begin position="248"/>
        <end position="265"/>
    </location>
</feature>
<evidence type="ECO:0000256" key="6">
    <source>
        <dbReference type="ARBA" id="ARBA00022989"/>
    </source>
</evidence>
<feature type="transmembrane region" description="Helical" evidence="8">
    <location>
        <begin position="94"/>
        <end position="111"/>
    </location>
</feature>
<reference evidence="9 10" key="1">
    <citation type="submission" date="2019-12" db="EMBL/GenBank/DDBJ databases">
        <title>Snethiella sp. nov. sp. isolated from sea sand.</title>
        <authorList>
            <person name="Kim J."/>
            <person name="Jeong S.E."/>
            <person name="Jung H.S."/>
            <person name="Jeon C.O."/>
        </authorList>
    </citation>
    <scope>NUCLEOTIDE SEQUENCE [LARGE SCALE GENOMIC DNA]</scope>
    <source>
        <strain evidence="9 10">DP05</strain>
    </source>
</reference>
<evidence type="ECO:0000256" key="3">
    <source>
        <dbReference type="ARBA" id="ARBA00022448"/>
    </source>
</evidence>
<protein>
    <recommendedName>
        <fullName evidence="8">Probable membrane transporter protein</fullName>
    </recommendedName>
</protein>
<dbReference type="EMBL" id="WTUW01000002">
    <property type="protein sequence ID" value="MZR31343.1"/>
    <property type="molecule type" value="Genomic_DNA"/>
</dbReference>
<evidence type="ECO:0000313" key="9">
    <source>
        <dbReference type="EMBL" id="MZR31343.1"/>
    </source>
</evidence>
<dbReference type="InterPro" id="IPR052017">
    <property type="entry name" value="TSUP"/>
</dbReference>
<dbReference type="PANTHER" id="PTHR30269:SF32">
    <property type="entry name" value="MEMBRANE TRANSPORTER PROTEIN-RELATED"/>
    <property type="match status" value="1"/>
</dbReference>
<evidence type="ECO:0000256" key="4">
    <source>
        <dbReference type="ARBA" id="ARBA00022475"/>
    </source>
</evidence>
<sequence length="266" mass="28893">MTSFFVLNATATMITQYLPEFNLFHLLVVCIAFALGGFVKGISAFGLPTIAVPIIVFFMSLPAAVSIMTVPMVITNFVQMLISGQIKSSIARHWLLLLGLFIGLPIGVFMLSAVDTKYLLIAVGGFLVVISGLEYFGVSFSFLGSHEKISGPTVGFTAGIIGGITTLFGTLPVFFFIALGLEKEKFVGAVSVMLFGGSIFLLLSLQRMDFLKPTEIAYSLIGLAPLFAGMWAGTKVRHLIDQKTFKKFVLILVTLIGFLMIYRAYN</sequence>
<dbReference type="Proteomes" id="UP000476030">
    <property type="component" value="Unassembled WGS sequence"/>
</dbReference>
<keyword evidence="7 8" id="KW-0472">Membrane</keyword>
<feature type="transmembrane region" description="Helical" evidence="8">
    <location>
        <begin position="118"/>
        <end position="136"/>
    </location>
</feature>
<dbReference type="GO" id="GO:0005886">
    <property type="term" value="C:plasma membrane"/>
    <property type="evidence" value="ECO:0007669"/>
    <property type="project" value="UniProtKB-SubCell"/>
</dbReference>
<accession>A0A6L8W9Y7</accession>
<evidence type="ECO:0000313" key="10">
    <source>
        <dbReference type="Proteomes" id="UP000476030"/>
    </source>
</evidence>
<dbReference type="PANTHER" id="PTHR30269">
    <property type="entry name" value="TRANSMEMBRANE PROTEIN YFCA"/>
    <property type="match status" value="1"/>
</dbReference>
<name>A0A6L8W9Y7_9PROT</name>
<dbReference type="InterPro" id="IPR002781">
    <property type="entry name" value="TM_pro_TauE-like"/>
</dbReference>
<evidence type="ECO:0000256" key="5">
    <source>
        <dbReference type="ARBA" id="ARBA00022692"/>
    </source>
</evidence>
<keyword evidence="6 8" id="KW-1133">Transmembrane helix</keyword>
<organism evidence="9 10">
    <name type="scientific">Sneathiella litorea</name>
    <dbReference type="NCBI Taxonomy" id="2606216"/>
    <lineage>
        <taxon>Bacteria</taxon>
        <taxon>Pseudomonadati</taxon>
        <taxon>Pseudomonadota</taxon>
        <taxon>Alphaproteobacteria</taxon>
        <taxon>Sneathiellales</taxon>
        <taxon>Sneathiellaceae</taxon>
        <taxon>Sneathiella</taxon>
    </lineage>
</organism>
<dbReference type="RefSeq" id="WP_161315855.1">
    <property type="nucleotide sequence ID" value="NZ_WTUW01000002.1"/>
</dbReference>
<evidence type="ECO:0000256" key="7">
    <source>
        <dbReference type="ARBA" id="ARBA00023136"/>
    </source>
</evidence>
<comment type="similarity">
    <text evidence="2 8">Belongs to the 4-toluene sulfonate uptake permease (TSUP) (TC 2.A.102) family.</text>
</comment>
<evidence type="ECO:0000256" key="1">
    <source>
        <dbReference type="ARBA" id="ARBA00004651"/>
    </source>
</evidence>
<feature type="transmembrane region" description="Helical" evidence="8">
    <location>
        <begin position="50"/>
        <end position="74"/>
    </location>
</feature>
<feature type="transmembrane region" description="Helical" evidence="8">
    <location>
        <begin position="156"/>
        <end position="179"/>
    </location>
</feature>
<feature type="transmembrane region" description="Helical" evidence="8">
    <location>
        <begin position="216"/>
        <end position="236"/>
    </location>
</feature>
<gene>
    <name evidence="9" type="ORF">GQE98_11935</name>
</gene>
<keyword evidence="4 8" id="KW-1003">Cell membrane</keyword>